<dbReference type="PANTHER" id="PTHR43482">
    <property type="entry name" value="PROTEIN AST1-RELATED"/>
    <property type="match status" value="1"/>
</dbReference>
<protein>
    <recommendedName>
        <fullName evidence="2">Alcohol dehydrogenase-like N-terminal domain-containing protein</fullName>
    </recommendedName>
</protein>
<evidence type="ECO:0000259" key="2">
    <source>
        <dbReference type="Pfam" id="PF08240"/>
    </source>
</evidence>
<keyword evidence="4" id="KW-1185">Reference proteome</keyword>
<feature type="non-terminal residue" evidence="3">
    <location>
        <position position="164"/>
    </location>
</feature>
<accession>A0AAN6PA93</accession>
<sequence>MSKTTTPKTMPSWTATSHGHPRQSLTLHPSHPIPSLPSYPTSTLLLIRITHVSLNPADLVTLKLLPAWLPFRRAPVPGLDFAGEIVAMGDAVPAEMGLEVGTRVCGAVGLREVARGRGTLAGFVVLEAGLVARVPEVKGWGGREAVGVMGIAGQTAAVMVRGVR</sequence>
<feature type="compositionally biased region" description="Polar residues" evidence="1">
    <location>
        <begin position="1"/>
        <end position="17"/>
    </location>
</feature>
<feature type="domain" description="Alcohol dehydrogenase-like N-terminal" evidence="2">
    <location>
        <begin position="45"/>
        <end position="135"/>
    </location>
</feature>
<dbReference type="Pfam" id="PF08240">
    <property type="entry name" value="ADH_N"/>
    <property type="match status" value="1"/>
</dbReference>
<evidence type="ECO:0000256" key="1">
    <source>
        <dbReference type="SAM" id="MobiDB-lite"/>
    </source>
</evidence>
<proteinExistence type="predicted"/>
<gene>
    <name evidence="3" type="ORF">C8A01DRAFT_40924</name>
</gene>
<comment type="caution">
    <text evidence="3">The sequence shown here is derived from an EMBL/GenBank/DDBJ whole genome shotgun (WGS) entry which is preliminary data.</text>
</comment>
<evidence type="ECO:0000313" key="3">
    <source>
        <dbReference type="EMBL" id="KAK4032646.1"/>
    </source>
</evidence>
<dbReference type="Gene3D" id="3.90.180.10">
    <property type="entry name" value="Medium-chain alcohol dehydrogenases, catalytic domain"/>
    <property type="match status" value="1"/>
</dbReference>
<dbReference type="InterPro" id="IPR013154">
    <property type="entry name" value="ADH-like_N"/>
</dbReference>
<dbReference type="InterPro" id="IPR052585">
    <property type="entry name" value="Lipid_raft_assoc_Zn_ADH"/>
</dbReference>
<organism evidence="3 4">
    <name type="scientific">Parachaetomium inaequale</name>
    <dbReference type="NCBI Taxonomy" id="2588326"/>
    <lineage>
        <taxon>Eukaryota</taxon>
        <taxon>Fungi</taxon>
        <taxon>Dikarya</taxon>
        <taxon>Ascomycota</taxon>
        <taxon>Pezizomycotina</taxon>
        <taxon>Sordariomycetes</taxon>
        <taxon>Sordariomycetidae</taxon>
        <taxon>Sordariales</taxon>
        <taxon>Chaetomiaceae</taxon>
        <taxon>Parachaetomium</taxon>
    </lineage>
</organism>
<reference evidence="4" key="1">
    <citation type="journal article" date="2023" name="Mol. Phylogenet. Evol.">
        <title>Genome-scale phylogeny and comparative genomics of the fungal order Sordariales.</title>
        <authorList>
            <person name="Hensen N."/>
            <person name="Bonometti L."/>
            <person name="Westerberg I."/>
            <person name="Brannstrom I.O."/>
            <person name="Guillou S."/>
            <person name="Cros-Aarteil S."/>
            <person name="Calhoun S."/>
            <person name="Haridas S."/>
            <person name="Kuo A."/>
            <person name="Mondo S."/>
            <person name="Pangilinan J."/>
            <person name="Riley R."/>
            <person name="LaButti K."/>
            <person name="Andreopoulos B."/>
            <person name="Lipzen A."/>
            <person name="Chen C."/>
            <person name="Yan M."/>
            <person name="Daum C."/>
            <person name="Ng V."/>
            <person name="Clum A."/>
            <person name="Steindorff A."/>
            <person name="Ohm R.A."/>
            <person name="Martin F."/>
            <person name="Silar P."/>
            <person name="Natvig D.O."/>
            <person name="Lalanne C."/>
            <person name="Gautier V."/>
            <person name="Ament-Velasquez S.L."/>
            <person name="Kruys A."/>
            <person name="Hutchinson M.I."/>
            <person name="Powell A.J."/>
            <person name="Barry K."/>
            <person name="Miller A.N."/>
            <person name="Grigoriev I.V."/>
            <person name="Debuchy R."/>
            <person name="Gladieux P."/>
            <person name="Hiltunen Thoren M."/>
            <person name="Johannesson H."/>
        </authorList>
    </citation>
    <scope>NUCLEOTIDE SEQUENCE [LARGE SCALE GENOMIC DNA]</scope>
    <source>
        <strain evidence="4">CBS 284.82</strain>
    </source>
</reference>
<dbReference type="SUPFAM" id="SSF50129">
    <property type="entry name" value="GroES-like"/>
    <property type="match status" value="1"/>
</dbReference>
<dbReference type="Proteomes" id="UP001303115">
    <property type="component" value="Unassembled WGS sequence"/>
</dbReference>
<dbReference type="PANTHER" id="PTHR43482:SF1">
    <property type="entry name" value="PROTEIN AST1-RELATED"/>
    <property type="match status" value="1"/>
</dbReference>
<dbReference type="InterPro" id="IPR011032">
    <property type="entry name" value="GroES-like_sf"/>
</dbReference>
<feature type="region of interest" description="Disordered" evidence="1">
    <location>
        <begin position="1"/>
        <end position="33"/>
    </location>
</feature>
<name>A0AAN6PA93_9PEZI</name>
<evidence type="ECO:0000313" key="4">
    <source>
        <dbReference type="Proteomes" id="UP001303115"/>
    </source>
</evidence>
<dbReference type="EMBL" id="MU854588">
    <property type="protein sequence ID" value="KAK4032646.1"/>
    <property type="molecule type" value="Genomic_DNA"/>
</dbReference>
<dbReference type="AlphaFoldDB" id="A0AAN6PA93"/>